<comment type="caution">
    <text evidence="3">The sequence shown here is derived from an EMBL/GenBank/DDBJ whole genome shotgun (WGS) entry which is preliminary data.</text>
</comment>
<evidence type="ECO:0000313" key="4">
    <source>
        <dbReference type="Proteomes" id="UP001603857"/>
    </source>
</evidence>
<sequence>MLKPFVCGTFRHHEEEDGVPCSSPKKSKRKDNKNPYSNRGLEKFSALLADLDERRQKVYSQMSPHEISLIRFAYSSNDDFVPIVVKVKNNKDQKKHKSEELGLSHMQSFSEQLEKSAEEATTVEERNNKQHHPKSLESHKNFGFYWNMLKWPSFYVPVVVILILVFLTVFGRSVATLCTCVVWYLVPMLSEYKYNSSKARKSNMNSKKKDYVRGWLNEMKNPHEELASPRSGDSKAYNIGKSSAGKHSHQKSW</sequence>
<keyword evidence="2" id="KW-1133">Transmembrane helix</keyword>
<feature type="region of interest" description="Disordered" evidence="1">
    <location>
        <begin position="222"/>
        <end position="253"/>
    </location>
</feature>
<keyword evidence="2" id="KW-0812">Transmembrane</keyword>
<keyword evidence="4" id="KW-1185">Reference proteome</keyword>
<name>A0ABD1NED3_9FABA</name>
<feature type="region of interest" description="Disordered" evidence="1">
    <location>
        <begin position="115"/>
        <end position="134"/>
    </location>
</feature>
<dbReference type="EMBL" id="JBGMDY010000001">
    <property type="protein sequence ID" value="KAL2346482.1"/>
    <property type="molecule type" value="Genomic_DNA"/>
</dbReference>
<reference evidence="3 4" key="1">
    <citation type="submission" date="2024-08" db="EMBL/GenBank/DDBJ databases">
        <title>Insights into the chromosomal genome structure of Flemingia macrophylla.</title>
        <authorList>
            <person name="Ding Y."/>
            <person name="Zhao Y."/>
            <person name="Bi W."/>
            <person name="Wu M."/>
            <person name="Zhao G."/>
            <person name="Gong Y."/>
            <person name="Li W."/>
            <person name="Zhang P."/>
        </authorList>
    </citation>
    <scope>NUCLEOTIDE SEQUENCE [LARGE SCALE GENOMIC DNA]</scope>
    <source>
        <strain evidence="3">DYQJB</strain>
        <tissue evidence="3">Leaf</tissue>
    </source>
</reference>
<dbReference type="InterPro" id="IPR045880">
    <property type="entry name" value="ZCF37"/>
</dbReference>
<feature type="compositionally biased region" description="Basic residues" evidence="1">
    <location>
        <begin position="244"/>
        <end position="253"/>
    </location>
</feature>
<proteinExistence type="predicted"/>
<feature type="region of interest" description="Disordered" evidence="1">
    <location>
        <begin position="14"/>
        <end position="38"/>
    </location>
</feature>
<keyword evidence="2" id="KW-0472">Membrane</keyword>
<evidence type="ECO:0000256" key="2">
    <source>
        <dbReference type="SAM" id="Phobius"/>
    </source>
</evidence>
<gene>
    <name evidence="3" type="ORF">Fmac_000482</name>
</gene>
<dbReference type="AlphaFoldDB" id="A0ABD1NED3"/>
<feature type="transmembrane region" description="Helical" evidence="2">
    <location>
        <begin position="154"/>
        <end position="186"/>
    </location>
</feature>
<dbReference type="PANTHER" id="PTHR35275">
    <property type="entry name" value="ZCF37"/>
    <property type="match status" value="1"/>
</dbReference>
<evidence type="ECO:0000256" key="1">
    <source>
        <dbReference type="SAM" id="MobiDB-lite"/>
    </source>
</evidence>
<dbReference type="PANTHER" id="PTHR35275:SF1">
    <property type="entry name" value="OS07G0585900 PROTEIN"/>
    <property type="match status" value="1"/>
</dbReference>
<evidence type="ECO:0000313" key="3">
    <source>
        <dbReference type="EMBL" id="KAL2346482.1"/>
    </source>
</evidence>
<protein>
    <recommendedName>
        <fullName evidence="5">ZCF37</fullName>
    </recommendedName>
</protein>
<evidence type="ECO:0008006" key="5">
    <source>
        <dbReference type="Google" id="ProtNLM"/>
    </source>
</evidence>
<dbReference type="Proteomes" id="UP001603857">
    <property type="component" value="Unassembled WGS sequence"/>
</dbReference>
<accession>A0ABD1NED3</accession>
<organism evidence="3 4">
    <name type="scientific">Flemingia macrophylla</name>
    <dbReference type="NCBI Taxonomy" id="520843"/>
    <lineage>
        <taxon>Eukaryota</taxon>
        <taxon>Viridiplantae</taxon>
        <taxon>Streptophyta</taxon>
        <taxon>Embryophyta</taxon>
        <taxon>Tracheophyta</taxon>
        <taxon>Spermatophyta</taxon>
        <taxon>Magnoliopsida</taxon>
        <taxon>eudicotyledons</taxon>
        <taxon>Gunneridae</taxon>
        <taxon>Pentapetalae</taxon>
        <taxon>rosids</taxon>
        <taxon>fabids</taxon>
        <taxon>Fabales</taxon>
        <taxon>Fabaceae</taxon>
        <taxon>Papilionoideae</taxon>
        <taxon>50 kb inversion clade</taxon>
        <taxon>NPAAA clade</taxon>
        <taxon>indigoferoid/millettioid clade</taxon>
        <taxon>Phaseoleae</taxon>
        <taxon>Flemingia</taxon>
    </lineage>
</organism>